<dbReference type="GO" id="GO:0042171">
    <property type="term" value="F:lysophosphatidic acid acyltransferase activity"/>
    <property type="evidence" value="ECO:0007669"/>
    <property type="project" value="TreeGrafter"/>
</dbReference>
<evidence type="ECO:0000259" key="1">
    <source>
        <dbReference type="Pfam" id="PF12697"/>
    </source>
</evidence>
<proteinExistence type="predicted"/>
<evidence type="ECO:0000313" key="2">
    <source>
        <dbReference type="EMBL" id="OBS00012.1"/>
    </source>
</evidence>
<dbReference type="OrthoDB" id="9773549at2"/>
<feature type="domain" description="AB hydrolase-1" evidence="1">
    <location>
        <begin position="35"/>
        <end position="260"/>
    </location>
</feature>
<dbReference type="Gene3D" id="3.40.50.1820">
    <property type="entry name" value="alpha/beta hydrolase"/>
    <property type="match status" value="1"/>
</dbReference>
<name>A0A1A6BCC2_MYCGO</name>
<dbReference type="GO" id="GO:0055088">
    <property type="term" value="P:lipid homeostasis"/>
    <property type="evidence" value="ECO:0007669"/>
    <property type="project" value="TreeGrafter"/>
</dbReference>
<gene>
    <name evidence="2" type="ORF">A9W98_27150</name>
</gene>
<dbReference type="AlphaFoldDB" id="A0A1A6BCC2"/>
<dbReference type="Proteomes" id="UP000093757">
    <property type="component" value="Unassembled WGS sequence"/>
</dbReference>
<dbReference type="InterPro" id="IPR029058">
    <property type="entry name" value="AB_hydrolase_fold"/>
</dbReference>
<organism evidence="2 3">
    <name type="scientific">Mycobacterium gordonae</name>
    <dbReference type="NCBI Taxonomy" id="1778"/>
    <lineage>
        <taxon>Bacteria</taxon>
        <taxon>Bacillati</taxon>
        <taxon>Actinomycetota</taxon>
        <taxon>Actinomycetes</taxon>
        <taxon>Mycobacteriales</taxon>
        <taxon>Mycobacteriaceae</taxon>
        <taxon>Mycobacterium</taxon>
    </lineage>
</organism>
<dbReference type="Pfam" id="PF12697">
    <property type="entry name" value="Abhydrolase_6"/>
    <property type="match status" value="1"/>
</dbReference>
<protein>
    <recommendedName>
        <fullName evidence="1">AB hydrolase-1 domain-containing protein</fullName>
    </recommendedName>
</protein>
<dbReference type="PANTHER" id="PTHR42886">
    <property type="entry name" value="RE40534P-RELATED"/>
    <property type="match status" value="1"/>
</dbReference>
<dbReference type="GO" id="GO:0006654">
    <property type="term" value="P:phosphatidic acid biosynthetic process"/>
    <property type="evidence" value="ECO:0007669"/>
    <property type="project" value="TreeGrafter"/>
</dbReference>
<dbReference type="SUPFAM" id="SSF53474">
    <property type="entry name" value="alpha/beta-Hydrolases"/>
    <property type="match status" value="1"/>
</dbReference>
<sequence length="277" mass="30736">MAAPARRCAPTPPADPRVLEVIAKGEPTEQHPVPLLFVHGAWHAAWCWDEHFLDFFAGHGFRVIAPSLRGHGASPGALRGAGIRDYVDDVASVAKSLSRPPVVIGHSMGGFVVQHYLQRHTAAAAILLASIRPKGVLRVTGRIARRHPVRFSRVNAERRLGPLVATPKLARELFFSPGMPAEEVHAYHRRLQDESYRAFLDMLAFDLVDTRHVKRVPMLVLGAELDAIVTPRETRSIAAVYGTEAEVFPDLAHDMMLEPRWPAVAERMLSWLTTQKL</sequence>
<dbReference type="EMBL" id="MAEM01000392">
    <property type="protein sequence ID" value="OBS00012.1"/>
    <property type="molecule type" value="Genomic_DNA"/>
</dbReference>
<comment type="caution">
    <text evidence="2">The sequence shown here is derived from an EMBL/GenBank/DDBJ whole genome shotgun (WGS) entry which is preliminary data.</text>
</comment>
<accession>A0A1A6BCC2</accession>
<dbReference type="PANTHER" id="PTHR42886:SF42">
    <property type="entry name" value="ALPHA_BETA-HYDROLASES SUPERFAMILY PROTEIN"/>
    <property type="match status" value="1"/>
</dbReference>
<dbReference type="InterPro" id="IPR000073">
    <property type="entry name" value="AB_hydrolase_1"/>
</dbReference>
<evidence type="ECO:0000313" key="3">
    <source>
        <dbReference type="Proteomes" id="UP000093757"/>
    </source>
</evidence>
<dbReference type="GO" id="GO:0052689">
    <property type="term" value="F:carboxylic ester hydrolase activity"/>
    <property type="evidence" value="ECO:0007669"/>
    <property type="project" value="TreeGrafter"/>
</dbReference>
<reference evidence="2 3" key="1">
    <citation type="submission" date="2016-06" db="EMBL/GenBank/DDBJ databases">
        <authorList>
            <person name="Kjaerup R.B."/>
            <person name="Dalgaard T.S."/>
            <person name="Juul-Madsen H.R."/>
        </authorList>
    </citation>
    <scope>NUCLEOTIDE SEQUENCE [LARGE SCALE GENOMIC DNA]</scope>
    <source>
        <strain evidence="2 3">1245752.6</strain>
    </source>
</reference>